<organism evidence="3 4">
    <name type="scientific">Crotalaria pallida</name>
    <name type="common">Smooth rattlebox</name>
    <name type="synonym">Crotalaria striata</name>
    <dbReference type="NCBI Taxonomy" id="3830"/>
    <lineage>
        <taxon>Eukaryota</taxon>
        <taxon>Viridiplantae</taxon>
        <taxon>Streptophyta</taxon>
        <taxon>Embryophyta</taxon>
        <taxon>Tracheophyta</taxon>
        <taxon>Spermatophyta</taxon>
        <taxon>Magnoliopsida</taxon>
        <taxon>eudicotyledons</taxon>
        <taxon>Gunneridae</taxon>
        <taxon>Pentapetalae</taxon>
        <taxon>rosids</taxon>
        <taxon>fabids</taxon>
        <taxon>Fabales</taxon>
        <taxon>Fabaceae</taxon>
        <taxon>Papilionoideae</taxon>
        <taxon>50 kb inversion clade</taxon>
        <taxon>genistoids sensu lato</taxon>
        <taxon>core genistoids</taxon>
        <taxon>Crotalarieae</taxon>
        <taxon>Crotalaria</taxon>
    </lineage>
</organism>
<feature type="coiled-coil region" evidence="1">
    <location>
        <begin position="9"/>
        <end position="39"/>
    </location>
</feature>
<keyword evidence="4" id="KW-1185">Reference proteome</keyword>
<dbReference type="PANTHER" id="PTHR31549">
    <property type="entry name" value="PROTEIN, PUTATIVE (DUF247)-RELATED-RELATED"/>
    <property type="match status" value="1"/>
</dbReference>
<keyword evidence="2" id="KW-0812">Transmembrane</keyword>
<keyword evidence="2" id="KW-1133">Transmembrane helix</keyword>
<evidence type="ECO:0000256" key="2">
    <source>
        <dbReference type="SAM" id="Phobius"/>
    </source>
</evidence>
<reference evidence="3 4" key="1">
    <citation type="submission" date="2024-01" db="EMBL/GenBank/DDBJ databases">
        <title>The genomes of 5 underutilized Papilionoideae crops provide insights into root nodulation and disease resistanc.</title>
        <authorList>
            <person name="Yuan L."/>
        </authorList>
    </citation>
    <scope>NUCLEOTIDE SEQUENCE [LARGE SCALE GENOMIC DNA]</scope>
    <source>
        <strain evidence="3">ZHUSHIDOU_FW_LH</strain>
        <tissue evidence="3">Leaf</tissue>
    </source>
</reference>
<feature type="transmembrane region" description="Helical" evidence="2">
    <location>
        <begin position="435"/>
        <end position="458"/>
    </location>
</feature>
<keyword evidence="1" id="KW-0175">Coiled coil</keyword>
<dbReference type="InterPro" id="IPR004158">
    <property type="entry name" value="DUF247_pln"/>
</dbReference>
<proteinExistence type="predicted"/>
<dbReference type="Proteomes" id="UP001372338">
    <property type="component" value="Unassembled WGS sequence"/>
</dbReference>
<comment type="caution">
    <text evidence="3">The sequence shown here is derived from an EMBL/GenBank/DDBJ whole genome shotgun (WGS) entry which is preliminary data.</text>
</comment>
<accession>A0AAN9P7B7</accession>
<dbReference type="AlphaFoldDB" id="A0AAN9P7B7"/>
<keyword evidence="2" id="KW-0472">Membrane</keyword>
<protein>
    <submittedName>
        <fullName evidence="3">Uncharacterized protein</fullName>
    </submittedName>
</protein>
<dbReference type="PANTHER" id="PTHR31549:SF191">
    <property type="entry name" value="DUF247 DOMAIN PROTEIN"/>
    <property type="match status" value="1"/>
</dbReference>
<evidence type="ECO:0000256" key="1">
    <source>
        <dbReference type="SAM" id="Coils"/>
    </source>
</evidence>
<name>A0AAN9P7B7_CROPI</name>
<evidence type="ECO:0000313" key="4">
    <source>
        <dbReference type="Proteomes" id="UP001372338"/>
    </source>
</evidence>
<sequence length="463" mass="53403">MVSEKMKEMLDQHELEQSLEKHLKELEQQHNSNQEVKKNRPKIQRVPPYLEGMGFEKYFTPKLISFGLFHHRHSYTMVGERYKFMWTAMYLKDTNQSHRNLYDKINSHYPELKDSFRIDDNTSYHRLNIVSICMLDGCSILQVLDKSDNSADPEQELKVSVDQLVRVHQDMLLLGNQIPFQVLKIICSDETKLDKCLKNFLKVHGVDTMTGKRQDLISNISTGGQVSKDHVIVQAEEEKGDPAHLLDYLHRAMLTKESDGGDGDGENKLKQRSLHLRKYRIGSIRELKDAGIGVEKHPNNTSFHPRFIDGKLRLPELTVDGSTALILLNLAAYEMCPDFSNDFQISSYVVFLSSLIDQPEDVKELRFAGILINELSSDKEVADLFNRMDTLLVPETARYAHIRDKIRDHFESNRAQIKMLGWKGEAYNTFFRSPWTIIGLLAATLALILTFIQTWFTVHPKHS</sequence>
<dbReference type="EMBL" id="JAYWIO010000001">
    <property type="protein sequence ID" value="KAK7287149.1"/>
    <property type="molecule type" value="Genomic_DNA"/>
</dbReference>
<gene>
    <name evidence="3" type="ORF">RIF29_00225</name>
</gene>
<dbReference type="Pfam" id="PF03140">
    <property type="entry name" value="DUF247"/>
    <property type="match status" value="1"/>
</dbReference>
<evidence type="ECO:0000313" key="3">
    <source>
        <dbReference type="EMBL" id="KAK7287149.1"/>
    </source>
</evidence>